<dbReference type="PROSITE" id="PS50206">
    <property type="entry name" value="RHODANESE_3"/>
    <property type="match status" value="1"/>
</dbReference>
<dbReference type="InterPro" id="IPR036873">
    <property type="entry name" value="Rhodanese-like_dom_sf"/>
</dbReference>
<proteinExistence type="predicted"/>
<dbReference type="SUPFAM" id="SSF52821">
    <property type="entry name" value="Rhodanese/Cell cycle control phosphatase"/>
    <property type="match status" value="1"/>
</dbReference>
<dbReference type="EMBL" id="WBVQ01000001">
    <property type="protein sequence ID" value="KAB2816906.1"/>
    <property type="molecule type" value="Genomic_DNA"/>
</dbReference>
<dbReference type="CDD" id="cd00158">
    <property type="entry name" value="RHOD"/>
    <property type="match status" value="1"/>
</dbReference>
<dbReference type="Proteomes" id="UP000484164">
    <property type="component" value="Unassembled WGS sequence"/>
</dbReference>
<reference evidence="2 3" key="1">
    <citation type="submission" date="2019-10" db="EMBL/GenBank/DDBJ databases">
        <title>Genome sequence of Phaeocystidibacter marisrubri JCM30614 (type strain).</title>
        <authorList>
            <person name="Bowman J.P."/>
        </authorList>
    </citation>
    <scope>NUCLEOTIDE SEQUENCE [LARGE SCALE GENOMIC DNA]</scope>
    <source>
        <strain evidence="2 3">JCM 30614</strain>
    </source>
</reference>
<evidence type="ECO:0000259" key="1">
    <source>
        <dbReference type="PROSITE" id="PS50206"/>
    </source>
</evidence>
<dbReference type="OrthoDB" id="9800872at2"/>
<organism evidence="2 3">
    <name type="scientific">Phaeocystidibacter marisrubri</name>
    <dbReference type="NCBI Taxonomy" id="1577780"/>
    <lineage>
        <taxon>Bacteria</taxon>
        <taxon>Pseudomonadati</taxon>
        <taxon>Bacteroidota</taxon>
        <taxon>Flavobacteriia</taxon>
        <taxon>Flavobacteriales</taxon>
        <taxon>Phaeocystidibacteraceae</taxon>
        <taxon>Phaeocystidibacter</taxon>
    </lineage>
</organism>
<dbReference type="PANTHER" id="PTHR43031:SF1">
    <property type="entry name" value="PYRIDINE NUCLEOTIDE-DISULPHIDE OXIDOREDUCTASE"/>
    <property type="match status" value="1"/>
</dbReference>
<evidence type="ECO:0000313" key="3">
    <source>
        <dbReference type="Proteomes" id="UP000484164"/>
    </source>
</evidence>
<feature type="domain" description="Rhodanese" evidence="1">
    <location>
        <begin position="19"/>
        <end position="102"/>
    </location>
</feature>
<gene>
    <name evidence="2" type="ORF">F8C82_00475</name>
</gene>
<evidence type="ECO:0000313" key="2">
    <source>
        <dbReference type="EMBL" id="KAB2816906.1"/>
    </source>
</evidence>
<dbReference type="AlphaFoldDB" id="A0A6L3ZFT5"/>
<dbReference type="Gene3D" id="3.40.250.10">
    <property type="entry name" value="Rhodanese-like domain"/>
    <property type="match status" value="1"/>
</dbReference>
<dbReference type="InterPro" id="IPR050229">
    <property type="entry name" value="GlpE_sulfurtransferase"/>
</dbReference>
<name>A0A6L3ZFT5_9FLAO</name>
<dbReference type="InterPro" id="IPR001763">
    <property type="entry name" value="Rhodanese-like_dom"/>
</dbReference>
<keyword evidence="3" id="KW-1185">Reference proteome</keyword>
<dbReference type="SMART" id="SM00450">
    <property type="entry name" value="RHOD"/>
    <property type="match status" value="1"/>
</dbReference>
<dbReference type="Pfam" id="PF00581">
    <property type="entry name" value="Rhodanese"/>
    <property type="match status" value="1"/>
</dbReference>
<protein>
    <submittedName>
        <fullName evidence="2">Rhodanese-like domain-containing protein</fullName>
    </submittedName>
</protein>
<accession>A0A6L3ZFT5</accession>
<sequence>MGLFGKLFKNSTPDYGQWLSEGGVIVDVRTPAEFKSGHIKGSKNIPLDQFQRSLHKLDKKKPVIVCCRSGMRSAQALGILKQNGFERAHNGGGWTNLQRKLG</sequence>
<dbReference type="RefSeq" id="WP_151691478.1">
    <property type="nucleotide sequence ID" value="NZ_BMGX01000002.1"/>
</dbReference>
<comment type="caution">
    <text evidence="2">The sequence shown here is derived from an EMBL/GenBank/DDBJ whole genome shotgun (WGS) entry which is preliminary data.</text>
</comment>
<dbReference type="PANTHER" id="PTHR43031">
    <property type="entry name" value="FAD-DEPENDENT OXIDOREDUCTASE"/>
    <property type="match status" value="1"/>
</dbReference>